<accession>A0AAE1JHK3</accession>
<dbReference type="PANTHER" id="PTHR12507">
    <property type="entry name" value="REDUCED GROWTH PHENOTYPE 1 RGP1, YEAST -RELATED"/>
    <property type="match status" value="1"/>
</dbReference>
<feature type="region of interest" description="Disordered" evidence="1">
    <location>
        <begin position="495"/>
        <end position="515"/>
    </location>
</feature>
<evidence type="ECO:0000313" key="3">
    <source>
        <dbReference type="Proteomes" id="UP001293593"/>
    </source>
</evidence>
<dbReference type="Pfam" id="PF08737">
    <property type="entry name" value="Rgp1"/>
    <property type="match status" value="1"/>
</dbReference>
<gene>
    <name evidence="2" type="ORF">QN277_023596</name>
</gene>
<sequence>MLSSRFSFLGGRDSGREDHSRKVELLPTLKLEADKEVYRPDDPVVVTVEISNPSSAYSFFVERLSFEIKGIEKLDVQWFATQKPLPGSKQKRGEYVFLDGSTTAMVANQIVSAGTSKSYVVRTLLPSIIPPSYKGSTVRYFYYVKSALVGEWLVLENGQSFAESVQDVTNMEVRIPLQVWVNQKSSGLLMEEELVPSTTVQMDVYWKEMDGDTDWVRANDINEALEDGYDSSRDEVSSVSSYNPVKDNMHRSFGSSFSLRSSSARSLSRDPLEGSRMSLSSQMALPRLSVAEVLHDSAADVLSPQKFRNPFSAEEDAGVSSSPEAAAINSASSEGFIRGRSYNIRLDDQVLLKFSPKNSDSNYYFSDMIGGTLTFFHEERARRCLEVSITLETSETINRRFVHPSRKHSPTITKVQSDHYEVVADLVQTSFLFSIPMDGPMSFSTPRVSVQWVLRFEFYATPKNLDWTKYEHLLLIEGREKCEWVLPITVHAPPPRTSGTRSEKPVSLDPLWVHN</sequence>
<dbReference type="Proteomes" id="UP001293593">
    <property type="component" value="Unassembled WGS sequence"/>
</dbReference>
<organism evidence="2 3">
    <name type="scientific">Acacia crassicarpa</name>
    <name type="common">northern wattle</name>
    <dbReference type="NCBI Taxonomy" id="499986"/>
    <lineage>
        <taxon>Eukaryota</taxon>
        <taxon>Viridiplantae</taxon>
        <taxon>Streptophyta</taxon>
        <taxon>Embryophyta</taxon>
        <taxon>Tracheophyta</taxon>
        <taxon>Spermatophyta</taxon>
        <taxon>Magnoliopsida</taxon>
        <taxon>eudicotyledons</taxon>
        <taxon>Gunneridae</taxon>
        <taxon>Pentapetalae</taxon>
        <taxon>rosids</taxon>
        <taxon>fabids</taxon>
        <taxon>Fabales</taxon>
        <taxon>Fabaceae</taxon>
        <taxon>Caesalpinioideae</taxon>
        <taxon>mimosoid clade</taxon>
        <taxon>Acacieae</taxon>
        <taxon>Acacia</taxon>
    </lineage>
</organism>
<keyword evidence="3" id="KW-1185">Reference proteome</keyword>
<dbReference type="AlphaFoldDB" id="A0AAE1JHK3"/>
<evidence type="ECO:0000256" key="1">
    <source>
        <dbReference type="SAM" id="MobiDB-lite"/>
    </source>
</evidence>
<dbReference type="EMBL" id="JAWXYG010000006">
    <property type="protein sequence ID" value="KAK4270576.1"/>
    <property type="molecule type" value="Genomic_DNA"/>
</dbReference>
<protein>
    <submittedName>
        <fullName evidence="2">Uncharacterized protein</fullName>
    </submittedName>
</protein>
<proteinExistence type="predicted"/>
<comment type="caution">
    <text evidence="2">The sequence shown here is derived from an EMBL/GenBank/DDBJ whole genome shotgun (WGS) entry which is preliminary data.</text>
</comment>
<reference evidence="2" key="1">
    <citation type="submission" date="2023-10" db="EMBL/GenBank/DDBJ databases">
        <title>Chromosome-level genome of the transformable northern wattle, Acacia crassicarpa.</title>
        <authorList>
            <person name="Massaro I."/>
            <person name="Sinha N.R."/>
            <person name="Poethig S."/>
            <person name="Leichty A.R."/>
        </authorList>
    </citation>
    <scope>NUCLEOTIDE SEQUENCE</scope>
    <source>
        <strain evidence="2">Acra3RX</strain>
        <tissue evidence="2">Leaf</tissue>
    </source>
</reference>
<name>A0AAE1JHK3_9FABA</name>
<dbReference type="InterPro" id="IPR014756">
    <property type="entry name" value="Ig_E-set"/>
</dbReference>
<dbReference type="InterPro" id="IPR014848">
    <property type="entry name" value="Rgp1"/>
</dbReference>
<dbReference type="SUPFAM" id="SSF81296">
    <property type="entry name" value="E set domains"/>
    <property type="match status" value="1"/>
</dbReference>
<evidence type="ECO:0000313" key="2">
    <source>
        <dbReference type="EMBL" id="KAK4270576.1"/>
    </source>
</evidence>